<dbReference type="Proteomes" id="UP000077659">
    <property type="component" value="Unassembled WGS sequence"/>
</dbReference>
<organism evidence="2 3">
    <name type="scientific">Xanthomonas floridensis</name>
    <dbReference type="NCBI Taxonomy" id="1843580"/>
    <lineage>
        <taxon>Bacteria</taxon>
        <taxon>Pseudomonadati</taxon>
        <taxon>Pseudomonadota</taxon>
        <taxon>Gammaproteobacteria</taxon>
        <taxon>Lysobacterales</taxon>
        <taxon>Lysobacteraceae</taxon>
        <taxon>Xanthomonas</taxon>
    </lineage>
</organism>
<dbReference type="EMBL" id="JAYFSO010000002">
    <property type="protein sequence ID" value="MEA5122705.1"/>
    <property type="molecule type" value="Genomic_DNA"/>
</dbReference>
<evidence type="ECO:0000313" key="2">
    <source>
        <dbReference type="EMBL" id="OAG66225.1"/>
    </source>
</evidence>
<dbReference type="RefSeq" id="WP_064510178.1">
    <property type="nucleotide sequence ID" value="NZ_JAYFSN010000005.1"/>
</dbReference>
<evidence type="ECO:0000313" key="4">
    <source>
        <dbReference type="Proteomes" id="UP001303614"/>
    </source>
</evidence>
<accession>A0A1A9M7C7</accession>
<name>A0A1A9M7C7_9XANT</name>
<dbReference type="OrthoDB" id="8756821at2"/>
<dbReference type="InterPro" id="IPR021724">
    <property type="entry name" value="DUF3297"/>
</dbReference>
<comment type="caution">
    <text evidence="2">The sequence shown here is derived from an EMBL/GenBank/DDBJ whole genome shotgun (WGS) entry which is preliminary data.</text>
</comment>
<keyword evidence="2" id="KW-0575">Peroxidase</keyword>
<sequence length="88" mass="9758">MSDTPPDHLAIDPRSPFHDADALNRGIGVRFNGVERDNVEEYSMSEGWIKVQVGKARDRRGNPMTMKVKGEVVAYFLDARGDAKPAAE</sequence>
<evidence type="ECO:0000313" key="1">
    <source>
        <dbReference type="EMBL" id="MEA5122705.1"/>
    </source>
</evidence>
<dbReference type="Pfam" id="PF11730">
    <property type="entry name" value="DUF3297"/>
    <property type="match status" value="1"/>
</dbReference>
<gene>
    <name evidence="2" type="ORF">A7D17_04680</name>
    <name evidence="1" type="ORF">VB146_02235</name>
</gene>
<keyword evidence="4" id="KW-1185">Reference proteome</keyword>
<dbReference type="GO" id="GO:0004601">
    <property type="term" value="F:peroxidase activity"/>
    <property type="evidence" value="ECO:0007669"/>
    <property type="project" value="UniProtKB-KW"/>
</dbReference>
<protein>
    <submittedName>
        <fullName evidence="1">DUF3297 family protein</fullName>
    </submittedName>
    <submittedName>
        <fullName evidence="2">Glutathione peroxidase</fullName>
    </submittedName>
</protein>
<dbReference type="Proteomes" id="UP001303614">
    <property type="component" value="Unassembled WGS sequence"/>
</dbReference>
<dbReference type="AlphaFoldDB" id="A0A1A9M7C7"/>
<dbReference type="EMBL" id="LXNG01000034">
    <property type="protein sequence ID" value="OAG66225.1"/>
    <property type="molecule type" value="Genomic_DNA"/>
</dbReference>
<reference evidence="2 3" key="1">
    <citation type="submission" date="2016-05" db="EMBL/GenBank/DDBJ databases">
        <title>Pathogenic, phenotypic and molecular characterisation of Xanthomonas nasturtii sp. nov. and Xanthomonas floridensis sp. nov., new species of Xanthomonas associated with watercress production in Florida.</title>
        <authorList>
            <person name="Vicente J.G."/>
            <person name="Rothwell S."/>
            <person name="Holub E.B."/>
            <person name="Studholme D.J."/>
        </authorList>
    </citation>
    <scope>NUCLEOTIDE SEQUENCE [LARGE SCALE GENOMIC DNA]</scope>
    <source>
        <strain evidence="2 3">WHRI 8848</strain>
    </source>
</reference>
<evidence type="ECO:0000313" key="3">
    <source>
        <dbReference type="Proteomes" id="UP000077659"/>
    </source>
</evidence>
<proteinExistence type="predicted"/>
<reference evidence="1 4" key="2">
    <citation type="submission" date="2023-12" db="EMBL/GenBank/DDBJ databases">
        <title>Genome sequencing of Xanthomonas floridensis.</title>
        <authorList>
            <person name="Greer S."/>
            <person name="Harrison J."/>
            <person name="Grant M."/>
            <person name="Vicente J."/>
            <person name="Studholme D."/>
        </authorList>
    </citation>
    <scope>NUCLEOTIDE SEQUENCE [LARGE SCALE GENOMIC DNA]</scope>
    <source>
        <strain evidence="1 4">WHRI 8848</strain>
    </source>
</reference>
<keyword evidence="2" id="KW-0560">Oxidoreductase</keyword>